<accession>A0AC61N790</accession>
<keyword evidence="2" id="KW-1185">Reference proteome</keyword>
<evidence type="ECO:0000313" key="2">
    <source>
        <dbReference type="Proteomes" id="UP000682782"/>
    </source>
</evidence>
<dbReference type="Proteomes" id="UP000682782">
    <property type="component" value="Chromosome"/>
</dbReference>
<reference evidence="1" key="1">
    <citation type="submission" date="2021-01" db="EMBL/GenBank/DDBJ databases">
        <title>Complete genome sequence of Clostridiales bacterium R-7.</title>
        <authorList>
            <person name="Mahoney-Kurpe S.C."/>
            <person name="Palevich N."/>
            <person name="Koike S."/>
            <person name="Moon C.D."/>
            <person name="Attwood G.T."/>
        </authorList>
    </citation>
    <scope>NUCLEOTIDE SEQUENCE</scope>
    <source>
        <strain evidence="1">R-7</strain>
    </source>
</reference>
<proteinExistence type="predicted"/>
<sequence length="303" mass="33201">MSRKLVSLFLAALMIFSMTSVLAEDTAVTVTDMYGREIILTEPATRIVALQPSDCEILCAIGCEDALVGIGQYCDYPASITNLPKVQSGKETNIEEILALEPQIVLMNDMSQSEDQVKQLEENGVKVVISTTSDIASIYTAIRMIGALMGKDDNAEALIADIQATCDEIRAKTEGNEKTVYFEISPPPYLYSCGSSSFTHELAEICGLKNIFGDQADPWLMISDEQVIERNPDYIILMNGMGAEGIDEIAARDGWGDITAIKEKNIYYDGTSMMTRPGPRLKDAVIELYNFVYGDEAEEVPAA</sequence>
<organism evidence="1 2">
    <name type="scientific">Aristaeella hokkaidonensis</name>
    <dbReference type="NCBI Taxonomy" id="3046382"/>
    <lineage>
        <taxon>Bacteria</taxon>
        <taxon>Bacillati</taxon>
        <taxon>Bacillota</taxon>
        <taxon>Clostridia</taxon>
        <taxon>Eubacteriales</taxon>
        <taxon>Aristaeellaceae</taxon>
        <taxon>Aristaeella</taxon>
    </lineage>
</organism>
<protein>
    <submittedName>
        <fullName evidence="1">ABC transporter substrate-binding protein</fullName>
    </submittedName>
</protein>
<gene>
    <name evidence="1" type="ORF">JYE49_01020</name>
</gene>
<name>A0AC61N790_9FIRM</name>
<dbReference type="EMBL" id="CP068393">
    <property type="protein sequence ID" value="QUC67324.1"/>
    <property type="molecule type" value="Genomic_DNA"/>
</dbReference>
<evidence type="ECO:0000313" key="1">
    <source>
        <dbReference type="EMBL" id="QUC67324.1"/>
    </source>
</evidence>